<dbReference type="InterPro" id="IPR017449">
    <property type="entry name" value="Pro-tRNA_synth_II"/>
</dbReference>
<evidence type="ECO:0000256" key="6">
    <source>
        <dbReference type="ARBA" id="ARBA00023146"/>
    </source>
</evidence>
<dbReference type="InterPro" id="IPR036754">
    <property type="entry name" value="YbaK/aa-tRNA-synt-asso_dom_sf"/>
</dbReference>
<dbReference type="Proteomes" id="UP001153069">
    <property type="component" value="Unassembled WGS sequence"/>
</dbReference>
<dbReference type="InterPro" id="IPR033721">
    <property type="entry name" value="ProRS_core_arch_euk"/>
</dbReference>
<evidence type="ECO:0000313" key="11">
    <source>
        <dbReference type="EMBL" id="CAB9497866.1"/>
    </source>
</evidence>
<dbReference type="SMART" id="SM00946">
    <property type="entry name" value="ProRS-C_1"/>
    <property type="match status" value="1"/>
</dbReference>
<reference evidence="11" key="1">
    <citation type="submission" date="2020-06" db="EMBL/GenBank/DDBJ databases">
        <authorList>
            <consortium name="Plant Systems Biology data submission"/>
        </authorList>
    </citation>
    <scope>NUCLEOTIDE SEQUENCE</scope>
    <source>
        <strain evidence="11">D6</strain>
    </source>
</reference>
<feature type="domain" description="Aminoacyl-transfer RNA synthetases class-II family profile" evidence="10">
    <location>
        <begin position="497"/>
        <end position="723"/>
    </location>
</feature>
<dbReference type="GO" id="GO:0004827">
    <property type="term" value="F:proline-tRNA ligase activity"/>
    <property type="evidence" value="ECO:0007669"/>
    <property type="project" value="UniProtKB-EC"/>
</dbReference>
<evidence type="ECO:0000256" key="2">
    <source>
        <dbReference type="ARBA" id="ARBA00022598"/>
    </source>
</evidence>
<dbReference type="Pfam" id="PF03129">
    <property type="entry name" value="HGTP_anticodon"/>
    <property type="match status" value="1"/>
</dbReference>
<evidence type="ECO:0000313" key="12">
    <source>
        <dbReference type="Proteomes" id="UP001153069"/>
    </source>
</evidence>
<dbReference type="SUPFAM" id="SSF47616">
    <property type="entry name" value="GST C-terminal domain-like"/>
    <property type="match status" value="1"/>
</dbReference>
<proteinExistence type="inferred from homology"/>
<sequence length="944" mass="104795">MVTTSTTIKCRVSIPSCDKDILAVVSQLTDTPVTFEAKDGALDLNVTVTNAFTKKTTESTAVSLLGCVRQLAQRTDLWDSAACNGSTGFLVESWIQASEQTLLPILRNKSKGDLLLETVQDFLNKIDSHLKSSNHAYLVGDTPTAADVCVAIPLTVVALEHYTTLTWPDKTFAWLETVLGQLEAVVDGAAAMSWGKWKGNLKGAAAAPAATTTTAAAGGDDDNKIINLLTQHKVEFSVYDHPLSKTAEELVANAPLADGETHTKNLFLRDKKHGMFLVTVATNAKETTPVQTKELGKLLGLQGKTNLRMADEKTLMEQLQVKPGCVGPLCAALAKPEGDDKVTLVLDQTLTTTSKYAKIHSHPMQNDKSVSMTPDAMMAFLKSVGVEPTILDFGSAPAAAAPAPAPKKQQQQPKKQGGGDKQKQQGGKKQGGGGGGKKGETLLALQCKKDENFPQWYTDVIKLSEMIAYYDISGCYILRPWSYKIWEMMQDWFNVEIRKLGVDNCYFPLFVSQDRLEKEKDHVEGFAPEVAWVTKSGDADLAKPIAIRPTSETIMYPAFSDWIKSHRDLPLKLNQWSNVVRWEFKYPTPFLRSREFLWQEGHTAHATYDDAQVMVMQALDLYRRVYEELLAVPVVRGYKTEAEKFAGGHMTTTVEAYIQGSGRAIQGATSHNLGQNFGKMFDIKFQDEKGESQIAWQTSWGLTTRTIGVMIMVHGDDTGLVLPPRVAPIQVVIVPIISKKLPMEQAKPYCEAILQELEELGLRAKFDDRTMYNPGWKYNHWEQKGVPVRIEVGPRDIEQKQARCVLRYNGDKIDVNIDGIATILKDKLEDIQEKMFAKAKEARDSHVVQVTEWKDFVPNLELNNLMLTPWCGGEHEDWEEWVKTTSREESLKARGEEGEDEKTATSLAAKTLCIPFDQPELPEGTKCIASGKPATCWVLWGRSY</sequence>
<keyword evidence="6" id="KW-0030">Aminoacyl-tRNA synthetase</keyword>
<dbReference type="InterPro" id="IPR004499">
    <property type="entry name" value="Pro-tRNA-ligase_IIa_arc-type"/>
</dbReference>
<dbReference type="Gene3D" id="3.90.960.10">
    <property type="entry name" value="YbaK/aminoacyl-tRNA synthetase-associated domain"/>
    <property type="match status" value="1"/>
</dbReference>
<dbReference type="InterPro" id="IPR036282">
    <property type="entry name" value="Glutathione-S-Trfase_C_sf"/>
</dbReference>
<evidence type="ECO:0000256" key="5">
    <source>
        <dbReference type="ARBA" id="ARBA00022917"/>
    </source>
</evidence>
<dbReference type="OrthoDB" id="1350766at2759"/>
<dbReference type="SUPFAM" id="SSF64586">
    <property type="entry name" value="C-terminal domain of ProRS"/>
    <property type="match status" value="1"/>
</dbReference>
<organism evidence="11 12">
    <name type="scientific">Seminavis robusta</name>
    <dbReference type="NCBI Taxonomy" id="568900"/>
    <lineage>
        <taxon>Eukaryota</taxon>
        <taxon>Sar</taxon>
        <taxon>Stramenopiles</taxon>
        <taxon>Ochrophyta</taxon>
        <taxon>Bacillariophyta</taxon>
        <taxon>Bacillariophyceae</taxon>
        <taxon>Bacillariophycidae</taxon>
        <taxon>Naviculales</taxon>
        <taxon>Naviculaceae</taxon>
        <taxon>Seminavis</taxon>
    </lineage>
</organism>
<evidence type="ECO:0000256" key="7">
    <source>
        <dbReference type="ARBA" id="ARBA00029731"/>
    </source>
</evidence>
<accession>A0A9N8DBU8</accession>
<gene>
    <name evidence="11" type="ORF">SEMRO_27_G018090.1</name>
</gene>
<dbReference type="SUPFAM" id="SSF55681">
    <property type="entry name" value="Class II aaRS and biotin synthetases"/>
    <property type="match status" value="1"/>
</dbReference>
<dbReference type="InterPro" id="IPR002316">
    <property type="entry name" value="Pro-tRNA-ligase_IIa"/>
</dbReference>
<dbReference type="SUPFAM" id="SSF52954">
    <property type="entry name" value="Class II aaRS ABD-related"/>
    <property type="match status" value="1"/>
</dbReference>
<dbReference type="Pfam" id="PF04073">
    <property type="entry name" value="tRNA_edit"/>
    <property type="match status" value="1"/>
</dbReference>
<dbReference type="InterPro" id="IPR006195">
    <property type="entry name" value="aa-tRNA-synth_II"/>
</dbReference>
<evidence type="ECO:0000259" key="10">
    <source>
        <dbReference type="PROSITE" id="PS50862"/>
    </source>
</evidence>
<evidence type="ECO:0000256" key="4">
    <source>
        <dbReference type="ARBA" id="ARBA00022840"/>
    </source>
</evidence>
<dbReference type="AlphaFoldDB" id="A0A9N8DBU8"/>
<feature type="compositionally biased region" description="Low complexity" evidence="9">
    <location>
        <begin position="397"/>
        <end position="415"/>
    </location>
</feature>
<dbReference type="Gene3D" id="3.30.110.30">
    <property type="entry name" value="C-terminal domain of ProRS"/>
    <property type="match status" value="1"/>
</dbReference>
<dbReference type="InterPro" id="IPR016061">
    <property type="entry name" value="Pro-tRNA_ligase_II_C"/>
</dbReference>
<evidence type="ECO:0000256" key="9">
    <source>
        <dbReference type="SAM" id="MobiDB-lite"/>
    </source>
</evidence>
<dbReference type="Gene3D" id="3.30.930.10">
    <property type="entry name" value="Bira Bifunctional Protein, Domain 2"/>
    <property type="match status" value="1"/>
</dbReference>
<dbReference type="NCBIfam" id="TIGR00408">
    <property type="entry name" value="proS_fam_I"/>
    <property type="match status" value="1"/>
</dbReference>
<dbReference type="SUPFAM" id="SSF55826">
    <property type="entry name" value="YbaK/ProRS associated domain"/>
    <property type="match status" value="1"/>
</dbReference>
<keyword evidence="3" id="KW-0547">Nucleotide-binding</keyword>
<dbReference type="FunFam" id="3.40.50.800:FF:000005">
    <property type="entry name" value="bifunctional glutamate/proline--tRNA ligase"/>
    <property type="match status" value="1"/>
</dbReference>
<evidence type="ECO:0000256" key="8">
    <source>
        <dbReference type="ARBA" id="ARBA00047671"/>
    </source>
</evidence>
<dbReference type="CDD" id="cd00778">
    <property type="entry name" value="ProRS_core_arch_euk"/>
    <property type="match status" value="1"/>
</dbReference>
<dbReference type="PROSITE" id="PS50862">
    <property type="entry name" value="AA_TRNA_LIGASE_II"/>
    <property type="match status" value="1"/>
</dbReference>
<dbReference type="EC" id="6.1.1.15" evidence="1"/>
<dbReference type="FunFam" id="3.30.110.30:FF:000001">
    <property type="entry name" value="Bifunctional glutamate/proline--tRNA ligase"/>
    <property type="match status" value="1"/>
</dbReference>
<dbReference type="GO" id="GO:0006433">
    <property type="term" value="P:prolyl-tRNA aminoacylation"/>
    <property type="evidence" value="ECO:0007669"/>
    <property type="project" value="InterPro"/>
</dbReference>
<dbReference type="InterPro" id="IPR004154">
    <property type="entry name" value="Anticodon-bd"/>
</dbReference>
<name>A0A9N8DBU8_9STRA</name>
<dbReference type="GO" id="GO:0002161">
    <property type="term" value="F:aminoacyl-tRNA deacylase activity"/>
    <property type="evidence" value="ECO:0007669"/>
    <property type="project" value="InterPro"/>
</dbReference>
<dbReference type="GO" id="GO:0017101">
    <property type="term" value="C:aminoacyl-tRNA synthetase multienzyme complex"/>
    <property type="evidence" value="ECO:0007669"/>
    <property type="project" value="TreeGrafter"/>
</dbReference>
<dbReference type="FunFam" id="3.30.930.10:FF:000007">
    <property type="entry name" value="Bifunctional glutamate/proline--tRNA ligase"/>
    <property type="match status" value="1"/>
</dbReference>
<dbReference type="Pfam" id="PF00587">
    <property type="entry name" value="tRNA-synt_2b"/>
    <property type="match status" value="1"/>
</dbReference>
<dbReference type="InterPro" id="IPR036621">
    <property type="entry name" value="Anticodon-bd_dom_sf"/>
</dbReference>
<dbReference type="GO" id="GO:0005524">
    <property type="term" value="F:ATP binding"/>
    <property type="evidence" value="ECO:0007669"/>
    <property type="project" value="UniProtKB-KW"/>
</dbReference>
<dbReference type="EMBL" id="CAICTM010000027">
    <property type="protein sequence ID" value="CAB9497866.1"/>
    <property type="molecule type" value="Genomic_DNA"/>
</dbReference>
<feature type="region of interest" description="Disordered" evidence="9">
    <location>
        <begin position="397"/>
        <end position="437"/>
    </location>
</feature>
<dbReference type="Pfam" id="PF09180">
    <property type="entry name" value="ProRS-C_1"/>
    <property type="match status" value="1"/>
</dbReference>
<keyword evidence="12" id="KW-1185">Reference proteome</keyword>
<comment type="catalytic activity">
    <reaction evidence="8">
        <text>tRNA(Pro) + L-proline + ATP = L-prolyl-tRNA(Pro) + AMP + diphosphate</text>
        <dbReference type="Rhea" id="RHEA:14305"/>
        <dbReference type="Rhea" id="RHEA-COMP:9700"/>
        <dbReference type="Rhea" id="RHEA-COMP:9702"/>
        <dbReference type="ChEBI" id="CHEBI:30616"/>
        <dbReference type="ChEBI" id="CHEBI:33019"/>
        <dbReference type="ChEBI" id="CHEBI:60039"/>
        <dbReference type="ChEBI" id="CHEBI:78442"/>
        <dbReference type="ChEBI" id="CHEBI:78532"/>
        <dbReference type="ChEBI" id="CHEBI:456215"/>
        <dbReference type="EC" id="6.1.1.15"/>
    </reaction>
</comment>
<keyword evidence="4" id="KW-0067">ATP-binding</keyword>
<protein>
    <recommendedName>
        <fullName evidence="1">proline--tRNA ligase</fullName>
        <ecNumber evidence="1">6.1.1.15</ecNumber>
    </recommendedName>
    <alternativeName>
        <fullName evidence="7">Prolyl-tRNA synthetase</fullName>
    </alternativeName>
</protein>
<dbReference type="InterPro" id="IPR007214">
    <property type="entry name" value="YbaK/aa-tRNA-synth-assoc-dom"/>
</dbReference>
<dbReference type="InterPro" id="IPR002314">
    <property type="entry name" value="aa-tRNA-synt_IIb"/>
</dbReference>
<evidence type="ECO:0000256" key="3">
    <source>
        <dbReference type="ARBA" id="ARBA00022741"/>
    </source>
</evidence>
<dbReference type="GO" id="GO:0005737">
    <property type="term" value="C:cytoplasm"/>
    <property type="evidence" value="ECO:0007669"/>
    <property type="project" value="InterPro"/>
</dbReference>
<dbReference type="InterPro" id="IPR045864">
    <property type="entry name" value="aa-tRNA-synth_II/BPL/LPL"/>
</dbReference>
<dbReference type="HAMAP" id="MF_01571">
    <property type="entry name" value="Pro_tRNA_synth_type3"/>
    <property type="match status" value="1"/>
</dbReference>
<dbReference type="Gene3D" id="3.40.50.800">
    <property type="entry name" value="Anticodon-binding domain"/>
    <property type="match status" value="1"/>
</dbReference>
<dbReference type="PANTHER" id="PTHR43382:SF2">
    <property type="entry name" value="BIFUNCTIONAL GLUTAMATE_PROLINE--TRNA LIGASE"/>
    <property type="match status" value="1"/>
</dbReference>
<dbReference type="PANTHER" id="PTHR43382">
    <property type="entry name" value="PROLYL-TRNA SYNTHETASE"/>
    <property type="match status" value="1"/>
</dbReference>
<comment type="caution">
    <text evidence="11">The sequence shown here is derived from an EMBL/GenBank/DDBJ whole genome shotgun (WGS) entry which is preliminary data.</text>
</comment>
<dbReference type="CDD" id="cd00862">
    <property type="entry name" value="ProRS_anticodon_zinc"/>
    <property type="match status" value="1"/>
</dbReference>
<keyword evidence="5" id="KW-0648">Protein biosynthesis</keyword>
<keyword evidence="2 11" id="KW-0436">Ligase</keyword>
<dbReference type="PRINTS" id="PR01046">
    <property type="entry name" value="TRNASYNTHPRO"/>
</dbReference>
<evidence type="ECO:0000256" key="1">
    <source>
        <dbReference type="ARBA" id="ARBA00012831"/>
    </source>
</evidence>
<dbReference type="Gene3D" id="1.20.1050.10">
    <property type="match status" value="1"/>
</dbReference>